<dbReference type="EMBL" id="BLLK01000019">
    <property type="protein sequence ID" value="GFH43924.1"/>
    <property type="molecule type" value="Genomic_DNA"/>
</dbReference>
<evidence type="ECO:0000313" key="4">
    <source>
        <dbReference type="Proteomes" id="UP001054902"/>
    </source>
</evidence>
<dbReference type="Proteomes" id="UP001054902">
    <property type="component" value="Unassembled WGS sequence"/>
</dbReference>
<evidence type="ECO:0000256" key="1">
    <source>
        <dbReference type="SAM" id="MobiDB-lite"/>
    </source>
</evidence>
<feature type="compositionally biased region" description="Polar residues" evidence="1">
    <location>
        <begin position="414"/>
        <end position="424"/>
    </location>
</feature>
<gene>
    <name evidence="3" type="ORF">CTEN210_00398</name>
</gene>
<keyword evidence="2" id="KW-1133">Transmembrane helix</keyword>
<feature type="region of interest" description="Disordered" evidence="1">
    <location>
        <begin position="170"/>
        <end position="210"/>
    </location>
</feature>
<accession>A0AAD3GZ30</accession>
<feature type="transmembrane region" description="Helical" evidence="2">
    <location>
        <begin position="65"/>
        <end position="82"/>
    </location>
</feature>
<keyword evidence="2" id="KW-0472">Membrane</keyword>
<dbReference type="AlphaFoldDB" id="A0AAD3GZ30"/>
<feature type="transmembrane region" description="Helical" evidence="2">
    <location>
        <begin position="29"/>
        <end position="53"/>
    </location>
</feature>
<feature type="compositionally biased region" description="Polar residues" evidence="1">
    <location>
        <begin position="170"/>
        <end position="208"/>
    </location>
</feature>
<proteinExistence type="predicted"/>
<keyword evidence="4" id="KW-1185">Reference proteome</keyword>
<feature type="region of interest" description="Disordered" evidence="1">
    <location>
        <begin position="414"/>
        <end position="436"/>
    </location>
</feature>
<dbReference type="Gene3D" id="1.20.1070.10">
    <property type="entry name" value="Rhodopsin 7-helix transmembrane proteins"/>
    <property type="match status" value="1"/>
</dbReference>
<sequence length="436" mass="49496">MPKDNVYPFKGPMLWNDATCTAQGFLANFAQMCYIPCNAWLAIYYVCVLVFKLKAGTISRYIEPFFYIFSLVSSLVVSLIYLKDEFYHADPLNTHCYTARYPIHCTWVPDGEECYDNGSYLYTEAGYYANLKATLYYVYAVFGILIMCMLVIIINTYLFEKRIKVESASSTVQEGNNTTSRTGPRNSNPASLDTNSRTIEAANTSQETKTTRTRDGLKFSRIVAFQATLYILTVFIIYIPLAISLESNDVEEGAGVYSRVFLQNFEGFFILCIFLYHKVHNLRRSKNRSNMPLIEALKLIFSSREDRDDFFLENITMVQLESDDIRLRREAAIQAEMDVANEDSFVDDSKPDTADLEKYEGISFASPGVSYNYGDAVSSDGKSSIGPSAFSHSTPNFDDISYDVSKFNWQSVKSGAQESSSNRYYEQRSYADESSC</sequence>
<feature type="transmembrane region" description="Helical" evidence="2">
    <location>
        <begin position="222"/>
        <end position="244"/>
    </location>
</feature>
<name>A0AAD3GZ30_9STRA</name>
<feature type="compositionally biased region" description="Basic and acidic residues" evidence="1">
    <location>
        <begin position="425"/>
        <end position="436"/>
    </location>
</feature>
<protein>
    <submittedName>
        <fullName evidence="3">Uncharacterized protein</fullName>
    </submittedName>
</protein>
<keyword evidence="2" id="KW-0812">Transmembrane</keyword>
<evidence type="ECO:0000256" key="2">
    <source>
        <dbReference type="SAM" id="Phobius"/>
    </source>
</evidence>
<organism evidence="3 4">
    <name type="scientific">Chaetoceros tenuissimus</name>
    <dbReference type="NCBI Taxonomy" id="426638"/>
    <lineage>
        <taxon>Eukaryota</taxon>
        <taxon>Sar</taxon>
        <taxon>Stramenopiles</taxon>
        <taxon>Ochrophyta</taxon>
        <taxon>Bacillariophyta</taxon>
        <taxon>Coscinodiscophyceae</taxon>
        <taxon>Chaetocerotophycidae</taxon>
        <taxon>Chaetocerotales</taxon>
        <taxon>Chaetocerotaceae</taxon>
        <taxon>Chaetoceros</taxon>
    </lineage>
</organism>
<evidence type="ECO:0000313" key="3">
    <source>
        <dbReference type="EMBL" id="GFH43924.1"/>
    </source>
</evidence>
<reference evidence="3 4" key="1">
    <citation type="journal article" date="2021" name="Sci. Rep.">
        <title>The genome of the diatom Chaetoceros tenuissimus carries an ancient integrated fragment of an extant virus.</title>
        <authorList>
            <person name="Hongo Y."/>
            <person name="Kimura K."/>
            <person name="Takaki Y."/>
            <person name="Yoshida Y."/>
            <person name="Baba S."/>
            <person name="Kobayashi G."/>
            <person name="Nagasaki K."/>
            <person name="Hano T."/>
            <person name="Tomaru Y."/>
        </authorList>
    </citation>
    <scope>NUCLEOTIDE SEQUENCE [LARGE SCALE GENOMIC DNA]</scope>
    <source>
        <strain evidence="3 4">NIES-3715</strain>
    </source>
</reference>
<feature type="transmembrane region" description="Helical" evidence="2">
    <location>
        <begin position="256"/>
        <end position="276"/>
    </location>
</feature>
<feature type="transmembrane region" description="Helical" evidence="2">
    <location>
        <begin position="136"/>
        <end position="159"/>
    </location>
</feature>
<comment type="caution">
    <text evidence="3">The sequence shown here is derived from an EMBL/GenBank/DDBJ whole genome shotgun (WGS) entry which is preliminary data.</text>
</comment>